<evidence type="ECO:0000313" key="4">
    <source>
        <dbReference type="Proteomes" id="UP000824681"/>
    </source>
</evidence>
<dbReference type="Proteomes" id="UP000824681">
    <property type="component" value="Chromosome"/>
</dbReference>
<keyword evidence="2" id="KW-0472">Membrane</keyword>
<keyword evidence="2" id="KW-1133">Transmembrane helix</keyword>
<evidence type="ECO:0000313" key="3">
    <source>
        <dbReference type="EMBL" id="QYC40620.1"/>
    </source>
</evidence>
<feature type="transmembrane region" description="Helical" evidence="2">
    <location>
        <begin position="62"/>
        <end position="83"/>
    </location>
</feature>
<keyword evidence="4" id="KW-1185">Reference proteome</keyword>
<proteinExistence type="predicted"/>
<reference evidence="3 4" key="1">
    <citation type="journal article" date="2021" name="ACS Chem. Biol.">
        <title>Genomic-Led Discovery of a Novel Glycopeptide Antibiotic by Nonomuraea coxensis DSM 45129.</title>
        <authorList>
            <person name="Yushchuk O."/>
            <person name="Vior N.M."/>
            <person name="Andreo-Vidal A."/>
            <person name="Berini F."/>
            <person name="Ruckert C."/>
            <person name="Busche T."/>
            <person name="Binda E."/>
            <person name="Kalinowski J."/>
            <person name="Truman A.W."/>
            <person name="Marinelli F."/>
        </authorList>
    </citation>
    <scope>NUCLEOTIDE SEQUENCE [LARGE SCALE GENOMIC DNA]</scope>
    <source>
        <strain evidence="3 4">DSM 45129</strain>
    </source>
</reference>
<sequence>MAGGRGRRIGVALLVSGPVLVAAYALAGRTAVGRAAEAQARGPRWEGGRIGPDGLTSLGVDAWRVVALTALVVGVTALAYLAIGPLLGRGGRGRTFLLVLSGFLIVPYALGCVVAFVNPPRLLGGLYQAADFVAGLPGWQPATAFLLPAAGLAQAAGLALTARRRPPAAPPAPVRAEEARPASQGPLTAP</sequence>
<organism evidence="3 4">
    <name type="scientific">Nonomuraea coxensis DSM 45129</name>
    <dbReference type="NCBI Taxonomy" id="1122611"/>
    <lineage>
        <taxon>Bacteria</taxon>
        <taxon>Bacillati</taxon>
        <taxon>Actinomycetota</taxon>
        <taxon>Actinomycetes</taxon>
        <taxon>Streptosporangiales</taxon>
        <taxon>Streptosporangiaceae</taxon>
        <taxon>Nonomuraea</taxon>
    </lineage>
</organism>
<dbReference type="RefSeq" id="WP_020541680.1">
    <property type="nucleotide sequence ID" value="NZ_CP068985.1"/>
</dbReference>
<keyword evidence="2" id="KW-0812">Transmembrane</keyword>
<gene>
    <name evidence="3" type="ORF">Nocox_15025</name>
</gene>
<name>A0ABX8TYQ0_9ACTN</name>
<protein>
    <submittedName>
        <fullName evidence="3">Uncharacterized protein</fullName>
    </submittedName>
</protein>
<accession>A0ABX8TYQ0</accession>
<dbReference type="EMBL" id="CP068985">
    <property type="protein sequence ID" value="QYC40620.1"/>
    <property type="molecule type" value="Genomic_DNA"/>
</dbReference>
<evidence type="ECO:0000256" key="1">
    <source>
        <dbReference type="SAM" id="MobiDB-lite"/>
    </source>
</evidence>
<feature type="region of interest" description="Disordered" evidence="1">
    <location>
        <begin position="163"/>
        <end position="190"/>
    </location>
</feature>
<evidence type="ECO:0000256" key="2">
    <source>
        <dbReference type="SAM" id="Phobius"/>
    </source>
</evidence>
<feature type="transmembrane region" description="Helical" evidence="2">
    <location>
        <begin position="138"/>
        <end position="160"/>
    </location>
</feature>
<feature type="transmembrane region" description="Helical" evidence="2">
    <location>
        <begin position="95"/>
        <end position="118"/>
    </location>
</feature>